<organism evidence="3 4">
    <name type="scientific">Natronoglomus mannanivorans</name>
    <dbReference type="NCBI Taxonomy" id="2979990"/>
    <lineage>
        <taxon>Archaea</taxon>
        <taxon>Methanobacteriati</taxon>
        <taxon>Methanobacteriota</taxon>
        <taxon>Stenosarchaea group</taxon>
        <taxon>Halobacteria</taxon>
        <taxon>Halobacteriales</taxon>
        <taxon>Natrialbaceae</taxon>
        <taxon>Natronoglomus</taxon>
    </lineage>
</organism>
<dbReference type="EMBL" id="JAOPKA010000001">
    <property type="protein sequence ID" value="MCU4739908.1"/>
    <property type="molecule type" value="Genomic_DNA"/>
</dbReference>
<evidence type="ECO:0000259" key="2">
    <source>
        <dbReference type="SMART" id="SM00966"/>
    </source>
</evidence>
<dbReference type="InterPro" id="IPR037914">
    <property type="entry name" value="SpoVT-AbrB_sf"/>
</dbReference>
<evidence type="ECO:0000313" key="3">
    <source>
        <dbReference type="EMBL" id="MCU4739908.1"/>
    </source>
</evidence>
<name>A0AAP2YVT9_9EURY</name>
<sequence length="83" mass="9338">MDSDHADTTIDDEYSVTIPPAVRSELDLEPGDRLEWTVEGGRLVAEVVHERFIAFDEFDPDEDVEDVDDADDADAKDDRADEL</sequence>
<dbReference type="RefSeq" id="WP_338001768.1">
    <property type="nucleotide sequence ID" value="NZ_JAOPKA010000001.1"/>
</dbReference>
<evidence type="ECO:0000256" key="1">
    <source>
        <dbReference type="SAM" id="MobiDB-lite"/>
    </source>
</evidence>
<dbReference type="GO" id="GO:0003677">
    <property type="term" value="F:DNA binding"/>
    <property type="evidence" value="ECO:0007669"/>
    <property type="project" value="UniProtKB-KW"/>
</dbReference>
<dbReference type="NCBIfam" id="TIGR01439">
    <property type="entry name" value="lp_hng_hel_AbrB"/>
    <property type="match status" value="1"/>
</dbReference>
<protein>
    <submittedName>
        <fullName evidence="3">AbrB/MazE/SpoVT family DNA-binding domain-containing protein</fullName>
    </submittedName>
</protein>
<feature type="region of interest" description="Disordered" evidence="1">
    <location>
        <begin position="58"/>
        <end position="83"/>
    </location>
</feature>
<dbReference type="Proteomes" id="UP001321018">
    <property type="component" value="Unassembled WGS sequence"/>
</dbReference>
<feature type="compositionally biased region" description="Acidic residues" evidence="1">
    <location>
        <begin position="58"/>
        <end position="75"/>
    </location>
</feature>
<accession>A0AAP2YVT9</accession>
<keyword evidence="3" id="KW-0238">DNA-binding</keyword>
<dbReference type="SMART" id="SM00966">
    <property type="entry name" value="SpoVT_AbrB"/>
    <property type="match status" value="1"/>
</dbReference>
<dbReference type="SUPFAM" id="SSF89447">
    <property type="entry name" value="AbrB/MazE/MraZ-like"/>
    <property type="match status" value="1"/>
</dbReference>
<feature type="domain" description="SpoVT-AbrB" evidence="2">
    <location>
        <begin position="8"/>
        <end position="53"/>
    </location>
</feature>
<evidence type="ECO:0000313" key="4">
    <source>
        <dbReference type="Proteomes" id="UP001321018"/>
    </source>
</evidence>
<dbReference type="Pfam" id="PF04014">
    <property type="entry name" value="MazE_antitoxin"/>
    <property type="match status" value="1"/>
</dbReference>
<comment type="caution">
    <text evidence="3">The sequence shown here is derived from an EMBL/GenBank/DDBJ whole genome shotgun (WGS) entry which is preliminary data.</text>
</comment>
<dbReference type="Gene3D" id="2.10.260.10">
    <property type="match status" value="1"/>
</dbReference>
<dbReference type="AlphaFoldDB" id="A0AAP2YVT9"/>
<dbReference type="InterPro" id="IPR007159">
    <property type="entry name" value="SpoVT-AbrB_dom"/>
</dbReference>
<proteinExistence type="predicted"/>
<reference evidence="3" key="1">
    <citation type="submission" date="2022-09" db="EMBL/GenBank/DDBJ databases">
        <title>Enrichment on poylsaccharides allowed isolation of novel metabolic and taxonomic groups of Haloarchaea.</title>
        <authorList>
            <person name="Sorokin D.Y."/>
            <person name="Elcheninov A.G."/>
            <person name="Khizhniak T.V."/>
            <person name="Kolganova T.V."/>
            <person name="Kublanov I.V."/>
        </authorList>
    </citation>
    <scope>NUCLEOTIDE SEQUENCE</scope>
    <source>
        <strain evidence="3">AArc-xg1-1</strain>
    </source>
</reference>
<gene>
    <name evidence="3" type="ORF">OB960_00640</name>
</gene>